<keyword evidence="1" id="KW-0732">Signal</keyword>
<dbReference type="PROSITE" id="PS50914">
    <property type="entry name" value="BON"/>
    <property type="match status" value="1"/>
</dbReference>
<evidence type="ECO:0000313" key="4">
    <source>
        <dbReference type="Proteomes" id="UP000589716"/>
    </source>
</evidence>
<proteinExistence type="predicted"/>
<dbReference type="Proteomes" id="UP000589716">
    <property type="component" value="Unassembled WGS sequence"/>
</dbReference>
<dbReference type="InterPro" id="IPR051686">
    <property type="entry name" value="Lipoprotein_DolP"/>
</dbReference>
<evidence type="ECO:0000256" key="1">
    <source>
        <dbReference type="SAM" id="SignalP"/>
    </source>
</evidence>
<protein>
    <submittedName>
        <fullName evidence="3">BON domain-containing protein</fullName>
    </submittedName>
</protein>
<accession>A0A853IXP7</accession>
<comment type="caution">
    <text evidence="3">The sequence shown here is derived from an EMBL/GenBank/DDBJ whole genome shotgun (WGS) entry which is preliminary data.</text>
</comment>
<sequence>MPLNATSSHRPALLLAGAAALSLLAGCGTGGTPWGATPTRIEIPVPDLRKAPEVWDGASGSTAGAQRVADRVRAALAAQPALAGSNLGVDTYEGGVVILSGQLANPADRALAVQTARSVAGVRDVVDRMSAP</sequence>
<feature type="domain" description="BON" evidence="2">
    <location>
        <begin position="64"/>
        <end position="132"/>
    </location>
</feature>
<feature type="signal peptide" evidence="1">
    <location>
        <begin position="1"/>
        <end position="25"/>
    </location>
</feature>
<keyword evidence="4" id="KW-1185">Reference proteome</keyword>
<dbReference type="EMBL" id="JACCKX010000001">
    <property type="protein sequence ID" value="NZA02520.1"/>
    <property type="molecule type" value="Genomic_DNA"/>
</dbReference>
<dbReference type="InterPro" id="IPR007055">
    <property type="entry name" value="BON_dom"/>
</dbReference>
<reference evidence="3 4" key="1">
    <citation type="submission" date="2020-07" db="EMBL/GenBank/DDBJ databases">
        <authorList>
            <person name="Maaloum M."/>
        </authorList>
    </citation>
    <scope>NUCLEOTIDE SEQUENCE [LARGE SCALE GENOMIC DNA]</scope>
    <source>
        <strain evidence="3 4">GCS-AN-3</strain>
    </source>
</reference>
<dbReference type="AlphaFoldDB" id="A0A853IXP7"/>
<dbReference type="PANTHER" id="PTHR34606:SF15">
    <property type="entry name" value="BON DOMAIN-CONTAINING PROTEIN"/>
    <property type="match status" value="1"/>
</dbReference>
<dbReference type="SMART" id="SM00749">
    <property type="entry name" value="BON"/>
    <property type="match status" value="1"/>
</dbReference>
<dbReference type="Gene3D" id="3.30.1340.30">
    <property type="match status" value="1"/>
</dbReference>
<dbReference type="Pfam" id="PF04972">
    <property type="entry name" value="BON"/>
    <property type="match status" value="1"/>
</dbReference>
<dbReference type="InterPro" id="IPR014004">
    <property type="entry name" value="Transpt-assoc_nodulatn_dom_bac"/>
</dbReference>
<evidence type="ECO:0000259" key="2">
    <source>
        <dbReference type="PROSITE" id="PS50914"/>
    </source>
</evidence>
<dbReference type="RefSeq" id="WP_180550847.1">
    <property type="nucleotide sequence ID" value="NZ_DAIPTI010000075.1"/>
</dbReference>
<evidence type="ECO:0000313" key="3">
    <source>
        <dbReference type="EMBL" id="NZA02520.1"/>
    </source>
</evidence>
<organism evidence="3 4">
    <name type="scientific">Ottowia beijingensis</name>
    <dbReference type="NCBI Taxonomy" id="1207057"/>
    <lineage>
        <taxon>Bacteria</taxon>
        <taxon>Pseudomonadati</taxon>
        <taxon>Pseudomonadota</taxon>
        <taxon>Betaproteobacteria</taxon>
        <taxon>Burkholderiales</taxon>
        <taxon>Comamonadaceae</taxon>
        <taxon>Ottowia</taxon>
    </lineage>
</organism>
<name>A0A853IXP7_9BURK</name>
<dbReference type="PANTHER" id="PTHR34606">
    <property type="entry name" value="BON DOMAIN-CONTAINING PROTEIN"/>
    <property type="match status" value="1"/>
</dbReference>
<gene>
    <name evidence="3" type="ORF">H0I39_13510</name>
</gene>
<feature type="chain" id="PRO_5032300007" evidence="1">
    <location>
        <begin position="26"/>
        <end position="132"/>
    </location>
</feature>